<evidence type="ECO:0000313" key="4">
    <source>
        <dbReference type="Proteomes" id="UP000015480"/>
    </source>
</evidence>
<feature type="region of interest" description="Disordered" evidence="1">
    <location>
        <begin position="226"/>
        <end position="249"/>
    </location>
</feature>
<sequence>MLDYARRMKLAASDIARRAGVVAAAGILALTGLGFLLAALWTFLAVRLEWGPLNASLVIGAVFLILGLLLLVFGTSKRHEAPTAADLRAEVEERMSIATDVVLDRVSGRAERAIDKVRETAGDALEAAQSTAQHLADVTGNRVQSLVDSVSYRASRVADDVEAKASGLVRGADDMAERIGLTAERREKLAEGIDKARSSKLGTIAPVIGAFAIGITLANRFQSWRHGDDDEDDDQDEAYFDEDGYDDAF</sequence>
<name>S5XMY1_PARAH</name>
<evidence type="ECO:0000256" key="1">
    <source>
        <dbReference type="SAM" id="MobiDB-lite"/>
    </source>
</evidence>
<evidence type="ECO:0000313" key="3">
    <source>
        <dbReference type="EMBL" id="AGT08634.1"/>
    </source>
</evidence>
<evidence type="ECO:0000256" key="2">
    <source>
        <dbReference type="SAM" id="Phobius"/>
    </source>
</evidence>
<dbReference type="STRING" id="1367847.JCM7686_1533"/>
<keyword evidence="4" id="KW-1185">Reference proteome</keyword>
<accession>S5XMY1</accession>
<organism evidence="3 4">
    <name type="scientific">Paracoccus aminophilus JCM 7686</name>
    <dbReference type="NCBI Taxonomy" id="1367847"/>
    <lineage>
        <taxon>Bacteria</taxon>
        <taxon>Pseudomonadati</taxon>
        <taxon>Pseudomonadota</taxon>
        <taxon>Alphaproteobacteria</taxon>
        <taxon>Rhodobacterales</taxon>
        <taxon>Paracoccaceae</taxon>
        <taxon>Paracoccus</taxon>
    </lineage>
</organism>
<evidence type="ECO:0008006" key="5">
    <source>
        <dbReference type="Google" id="ProtNLM"/>
    </source>
</evidence>
<keyword evidence="2" id="KW-0812">Transmembrane</keyword>
<keyword evidence="2" id="KW-0472">Membrane</keyword>
<dbReference type="InterPro" id="IPR009937">
    <property type="entry name" value="Phage_holin_3_6"/>
</dbReference>
<feature type="compositionally biased region" description="Acidic residues" evidence="1">
    <location>
        <begin position="229"/>
        <end position="249"/>
    </location>
</feature>
<dbReference type="EMBL" id="CP006650">
    <property type="protein sequence ID" value="AGT08634.1"/>
    <property type="molecule type" value="Genomic_DNA"/>
</dbReference>
<dbReference type="eggNOG" id="ENOG503015S">
    <property type="taxonomic scope" value="Bacteria"/>
</dbReference>
<dbReference type="Proteomes" id="UP000015480">
    <property type="component" value="Chromosome"/>
</dbReference>
<feature type="transmembrane region" description="Helical" evidence="2">
    <location>
        <begin position="21"/>
        <end position="44"/>
    </location>
</feature>
<dbReference type="AlphaFoldDB" id="S5XMY1"/>
<dbReference type="PATRIC" id="fig|1367847.3.peg.1506"/>
<dbReference type="KEGG" id="pami:JCM7686_1533"/>
<gene>
    <name evidence="3" type="ORF">JCM7686_1533</name>
</gene>
<feature type="transmembrane region" description="Helical" evidence="2">
    <location>
        <begin position="50"/>
        <end position="73"/>
    </location>
</feature>
<dbReference type="HOGENOM" id="CLU_1198853_0_0_5"/>
<protein>
    <recommendedName>
        <fullName evidence="5">Phage holin family protein</fullName>
    </recommendedName>
</protein>
<reference evidence="3 4" key="1">
    <citation type="journal article" date="2014" name="BMC Genomics">
        <title>Architecture and functions of a multipartite genome of the methylotrophic bacterium Paracoccus aminophilus JCM 7686, containing primary and secondary chromids.</title>
        <authorList>
            <person name="Dziewit L."/>
            <person name="Czarnecki J."/>
            <person name="Wibberg D."/>
            <person name="Radlinska M."/>
            <person name="Mrozek P."/>
            <person name="Szymczak M."/>
            <person name="Schluter A."/>
            <person name="Puhler A."/>
            <person name="Bartosik D."/>
        </authorList>
    </citation>
    <scope>NUCLEOTIDE SEQUENCE [LARGE SCALE GENOMIC DNA]</scope>
    <source>
        <strain evidence="3">JCM 7686</strain>
    </source>
</reference>
<dbReference type="RefSeq" id="WP_020950272.1">
    <property type="nucleotide sequence ID" value="NC_022041.1"/>
</dbReference>
<proteinExistence type="predicted"/>
<dbReference type="OrthoDB" id="7773672at2"/>
<dbReference type="Pfam" id="PF07332">
    <property type="entry name" value="Phage_holin_3_6"/>
    <property type="match status" value="1"/>
</dbReference>
<keyword evidence="2" id="KW-1133">Transmembrane helix</keyword>